<organism evidence="6 7">
    <name type="scientific">Trametes cubensis</name>
    <dbReference type="NCBI Taxonomy" id="1111947"/>
    <lineage>
        <taxon>Eukaryota</taxon>
        <taxon>Fungi</taxon>
        <taxon>Dikarya</taxon>
        <taxon>Basidiomycota</taxon>
        <taxon>Agaricomycotina</taxon>
        <taxon>Agaricomycetes</taxon>
        <taxon>Polyporales</taxon>
        <taxon>Polyporaceae</taxon>
        <taxon>Trametes</taxon>
    </lineage>
</organism>
<dbReference type="InterPro" id="IPR001969">
    <property type="entry name" value="Aspartic_peptidase_AS"/>
</dbReference>
<feature type="domain" description="CCHC-type" evidence="5">
    <location>
        <begin position="340"/>
        <end position="355"/>
    </location>
</feature>
<keyword evidence="1" id="KW-0507">mRNA processing</keyword>
<dbReference type="SMART" id="SM00343">
    <property type="entry name" value="ZnF_C2HC"/>
    <property type="match status" value="1"/>
</dbReference>
<dbReference type="InterPro" id="IPR025165">
    <property type="entry name" value="DUF4100"/>
</dbReference>
<keyword evidence="2" id="KW-0378">Hydrolase</keyword>
<keyword evidence="2" id="KW-0645">Protease</keyword>
<reference evidence="6" key="1">
    <citation type="submission" date="2022-11" db="EMBL/GenBank/DDBJ databases">
        <title>Genome Sequence of Cubamyces cubensis.</title>
        <authorList>
            <person name="Buettner E."/>
        </authorList>
    </citation>
    <scope>NUCLEOTIDE SEQUENCE</scope>
    <source>
        <strain evidence="6">MPL-01</strain>
    </source>
</reference>
<dbReference type="InterPro" id="IPR036875">
    <property type="entry name" value="Znf_CCHC_sf"/>
</dbReference>
<proteinExistence type="predicted"/>
<dbReference type="InterPro" id="IPR021109">
    <property type="entry name" value="Peptidase_aspartic_dom_sf"/>
</dbReference>
<feature type="compositionally biased region" description="Acidic residues" evidence="4">
    <location>
        <begin position="198"/>
        <end position="209"/>
    </location>
</feature>
<feature type="compositionally biased region" description="Basic and acidic residues" evidence="4">
    <location>
        <begin position="239"/>
        <end position="251"/>
    </location>
</feature>
<gene>
    <name evidence="6" type="ORF">ONZ51_g11343</name>
</gene>
<feature type="region of interest" description="Disordered" evidence="4">
    <location>
        <begin position="435"/>
        <end position="471"/>
    </location>
</feature>
<dbReference type="Gene3D" id="2.40.70.10">
    <property type="entry name" value="Acid Proteases"/>
    <property type="match status" value="2"/>
</dbReference>
<comment type="caution">
    <text evidence="6">The sequence shown here is derived from an EMBL/GenBank/DDBJ whole genome shotgun (WGS) entry which is preliminary data.</text>
</comment>
<evidence type="ECO:0000313" key="7">
    <source>
        <dbReference type="Proteomes" id="UP001215151"/>
    </source>
</evidence>
<dbReference type="Pfam" id="PF13975">
    <property type="entry name" value="gag-asp_proteas"/>
    <property type="match status" value="1"/>
</dbReference>
<keyword evidence="3" id="KW-0862">Zinc</keyword>
<dbReference type="GO" id="GO:0004190">
    <property type="term" value="F:aspartic-type endopeptidase activity"/>
    <property type="evidence" value="ECO:0007669"/>
    <property type="project" value="UniProtKB-KW"/>
</dbReference>
<feature type="compositionally biased region" description="Acidic residues" evidence="4">
    <location>
        <begin position="783"/>
        <end position="809"/>
    </location>
</feature>
<feature type="compositionally biased region" description="Acidic residues" evidence="4">
    <location>
        <begin position="1341"/>
        <end position="1351"/>
    </location>
</feature>
<feature type="region of interest" description="Disordered" evidence="4">
    <location>
        <begin position="504"/>
        <end position="527"/>
    </location>
</feature>
<keyword evidence="3" id="KW-0863">Zinc-finger</keyword>
<sequence>MDLPMEGTKLAPKTFKGDPAQVEQFLRRFERLAMLHNLSPREKCETIVDYCSKIVCETIQGFSAYRSHNWEELKQNVRIFWNADLEDKRFRIRDLQAFVAHSRKQPIHELKDWRRYLRKFIRIAGWLEGQGKLTADDYAYYMWTGLYGPFRKRLEARILLKDPSHDMAEPFKPEAIRKAAEAILGVDRFDTERLGSEDWYEDDSDEDQSDDLRELERPSTKRTKKTMARSRKTQVLPREVPRAVEKESKAGKETKVEEKEFDELVEKMKKLSVNDPQYGLLFLKACTMKPIAADCLPRPQVNQAAPDRVDGRRMMPPHISRPDPSQFLSYRQPLPNAGGCFGCGETGHIIGECPQLQKYLKDGLLLKDFRGRWTLPDGSLVRRNMGETLVQAVKRAFPDVHFVTYGDRLAGDGNEEAEESADVLVYPVERTQRETRSYRKQVFDKGPSSSSFQDKGKQKEPVPSQKPTVPMARFPMQRLTPVETQPQSFNPDKDIEMVEDCALNQRQKKSNSVPVSDRARVPARASQISKDVDPTAVLDKILNAPVTLSVRDVVGVSKDVANCLQEVLKVKKADTVPAPASHLVTSKAGSLIRLEMECNQKPVSFIVDTGSQLNIISEAVCKNIVRRPINTGEAISINDANGGSGRLLGLVEDIPLKIGHVKTPISAYVAENPPFDGLLGRPWQCAHKIGIEERDDGTYLTFPNEKGYAKSELLVTTSLASRDAPGVFSAIVQEWNQGDPKCAVLEQEDSDSDKISDTMSDPSADDGSGDSGGEPAQEAVSTDSDEKEVADTEPEGPDDSDLCSDSDQDEGYGLDHVLGLLSLRENSDEEDEKWERDMYRKVWRFMEMRNPGSTFAKAGPCTIMTGTSLELQNPDPGVISRTFLLRDAKLFNRAGGCHGHVIVKVVPYDSTSCTRFEQSADDTLREMTVNSLRVEEPPLTEGEVSNQRVAQQQAPGMLLMMRVWLEGYTFPFLIDTGSQIDCIHANIWRAIGWAHPLTRKAEKLLNVTGSRLRCLGVWKAFVTVGTISAFVDLHVVEDLTEAGILGRPWQELNRMALSDTDDGVYLSIRSGDGLHTYGMLVTSPETQQAVRRKARELCASVISPNTARAPGEGSNQWHRYRGPEVPDWWHGARVASVQEEQESQVNLSLESTPEYNPWDWKAGEEASEMDPEQEVSEANLENQMYSKLLWQFCHGHRLPRAISQPQIESIEVYESDKLELREDWMTGISKKEHMFILRNVLVRIDGKYQEGHGVLRMVYFPHESERAKIANAALKEDHDTERNDTDKEWEQEQRDRRLPRRRVWPKYTQADLYQSMEEVAFETRNRRSVGVSEVAEHGTDDSGDADVEDNDGGSIDDTQSDDSMVVNGIQGSTGQGDLPPMLTSVAHGDDFLVLQHLFGQADAPLVIANTPGWKPQFKPYGVWLPDGKCLEAWSLVA</sequence>
<dbReference type="Proteomes" id="UP001215151">
    <property type="component" value="Unassembled WGS sequence"/>
</dbReference>
<dbReference type="EMBL" id="JAPEVG010000529">
    <property type="protein sequence ID" value="KAJ8457748.1"/>
    <property type="molecule type" value="Genomic_DNA"/>
</dbReference>
<dbReference type="GO" id="GO:0006508">
    <property type="term" value="P:proteolysis"/>
    <property type="evidence" value="ECO:0007669"/>
    <property type="project" value="InterPro"/>
</dbReference>
<name>A0AAD7THS1_9APHY</name>
<feature type="compositionally biased region" description="Basic and acidic residues" evidence="4">
    <location>
        <begin position="210"/>
        <end position="219"/>
    </location>
</feature>
<dbReference type="PROSITE" id="PS00141">
    <property type="entry name" value="ASP_PROTEASE"/>
    <property type="match status" value="1"/>
</dbReference>
<feature type="compositionally biased region" description="Basic and acidic residues" evidence="4">
    <location>
        <begin position="1272"/>
        <end position="1296"/>
    </location>
</feature>
<dbReference type="InterPro" id="IPR001878">
    <property type="entry name" value="Znf_CCHC"/>
</dbReference>
<evidence type="ECO:0000259" key="5">
    <source>
        <dbReference type="PROSITE" id="PS50158"/>
    </source>
</evidence>
<feature type="region of interest" description="Disordered" evidence="4">
    <location>
        <begin position="1324"/>
        <end position="1379"/>
    </location>
</feature>
<dbReference type="SUPFAM" id="SSF57756">
    <property type="entry name" value="Retrovirus zinc finger-like domains"/>
    <property type="match status" value="1"/>
</dbReference>
<evidence type="ECO:0000313" key="6">
    <source>
        <dbReference type="EMBL" id="KAJ8457748.1"/>
    </source>
</evidence>
<keyword evidence="3" id="KW-0479">Metal-binding</keyword>
<keyword evidence="2" id="KW-0064">Aspartyl protease</keyword>
<feature type="region of interest" description="Disordered" evidence="4">
    <location>
        <begin position="1272"/>
        <end position="1297"/>
    </location>
</feature>
<evidence type="ECO:0000256" key="1">
    <source>
        <dbReference type="ARBA" id="ARBA00022664"/>
    </source>
</evidence>
<dbReference type="Pfam" id="PF13352">
    <property type="entry name" value="DUF4100"/>
    <property type="match status" value="1"/>
</dbReference>
<dbReference type="CDD" id="cd00303">
    <property type="entry name" value="retropepsin_like"/>
    <property type="match status" value="2"/>
</dbReference>
<dbReference type="GO" id="GO:0008270">
    <property type="term" value="F:zinc ion binding"/>
    <property type="evidence" value="ECO:0007669"/>
    <property type="project" value="UniProtKB-KW"/>
</dbReference>
<dbReference type="PROSITE" id="PS50158">
    <property type="entry name" value="ZF_CCHC"/>
    <property type="match status" value="1"/>
</dbReference>
<dbReference type="SUPFAM" id="SSF50630">
    <property type="entry name" value="Acid proteases"/>
    <property type="match status" value="2"/>
</dbReference>
<feature type="region of interest" description="Disordered" evidence="4">
    <location>
        <begin position="197"/>
        <end position="251"/>
    </location>
</feature>
<feature type="compositionally biased region" description="Basic residues" evidence="4">
    <location>
        <begin position="220"/>
        <end position="232"/>
    </location>
</feature>
<feature type="region of interest" description="Disordered" evidence="4">
    <location>
        <begin position="747"/>
        <end position="809"/>
    </location>
</feature>
<dbReference type="GO" id="GO:0006397">
    <property type="term" value="P:mRNA processing"/>
    <property type="evidence" value="ECO:0007669"/>
    <property type="project" value="UniProtKB-KW"/>
</dbReference>
<evidence type="ECO:0000256" key="2">
    <source>
        <dbReference type="ARBA" id="ARBA00022750"/>
    </source>
</evidence>
<evidence type="ECO:0000256" key="4">
    <source>
        <dbReference type="SAM" id="MobiDB-lite"/>
    </source>
</evidence>
<protein>
    <recommendedName>
        <fullName evidence="5">CCHC-type domain-containing protein</fullName>
    </recommendedName>
</protein>
<keyword evidence="7" id="KW-1185">Reference proteome</keyword>
<dbReference type="GO" id="GO:0003676">
    <property type="term" value="F:nucleic acid binding"/>
    <property type="evidence" value="ECO:0007669"/>
    <property type="project" value="InterPro"/>
</dbReference>
<evidence type="ECO:0000256" key="3">
    <source>
        <dbReference type="PROSITE-ProRule" id="PRU00047"/>
    </source>
</evidence>
<accession>A0AAD7THS1</accession>